<dbReference type="CDD" id="cd00569">
    <property type="entry name" value="HTH_Hin_like"/>
    <property type="match status" value="1"/>
</dbReference>
<dbReference type="PANTHER" id="PTHR30461:SF2">
    <property type="entry name" value="SERINE RECOMBINASE PINE-RELATED"/>
    <property type="match status" value="1"/>
</dbReference>
<evidence type="ECO:0000256" key="5">
    <source>
        <dbReference type="SAM" id="MobiDB-lite"/>
    </source>
</evidence>
<organism evidence="7 8">
    <name type="scientific">Nitrosomonas mobilis</name>
    <dbReference type="NCBI Taxonomy" id="51642"/>
    <lineage>
        <taxon>Bacteria</taxon>
        <taxon>Pseudomonadati</taxon>
        <taxon>Pseudomonadota</taxon>
        <taxon>Betaproteobacteria</taxon>
        <taxon>Nitrosomonadales</taxon>
        <taxon>Nitrosomonadaceae</taxon>
        <taxon>Nitrosomonas</taxon>
    </lineage>
</organism>
<evidence type="ECO:0000256" key="3">
    <source>
        <dbReference type="ARBA" id="ARBA00023125"/>
    </source>
</evidence>
<feature type="domain" description="Resolvase/invertase-type recombinase catalytic" evidence="6">
    <location>
        <begin position="1"/>
        <end position="87"/>
    </location>
</feature>
<dbReference type="EMBL" id="FMWO01000060">
    <property type="protein sequence ID" value="SCZ86286.1"/>
    <property type="molecule type" value="Genomic_DNA"/>
</dbReference>
<keyword evidence="2" id="KW-0229">DNA integration</keyword>
<dbReference type="Pfam" id="PF00239">
    <property type="entry name" value="Resolvase"/>
    <property type="match status" value="1"/>
</dbReference>
<dbReference type="SUPFAM" id="SSF53041">
    <property type="entry name" value="Resolvase-like"/>
    <property type="match status" value="1"/>
</dbReference>
<dbReference type="AlphaFoldDB" id="A0A1G5SGG3"/>
<dbReference type="CDD" id="cd03768">
    <property type="entry name" value="SR_ResInv"/>
    <property type="match status" value="1"/>
</dbReference>
<dbReference type="InterPro" id="IPR006118">
    <property type="entry name" value="Recombinase_CS"/>
</dbReference>
<evidence type="ECO:0000313" key="8">
    <source>
        <dbReference type="Proteomes" id="UP000198729"/>
    </source>
</evidence>
<reference evidence="7 8" key="1">
    <citation type="submission" date="2016-10" db="EMBL/GenBank/DDBJ databases">
        <authorList>
            <person name="de Groot N.N."/>
        </authorList>
    </citation>
    <scope>NUCLEOTIDE SEQUENCE [LARGE SCALE GENOMIC DNA]</scope>
    <source>
        <strain evidence="7">1</strain>
    </source>
</reference>
<dbReference type="GO" id="GO:0015074">
    <property type="term" value="P:DNA integration"/>
    <property type="evidence" value="ECO:0007669"/>
    <property type="project" value="UniProtKB-KW"/>
</dbReference>
<dbReference type="PROSITE" id="PS00398">
    <property type="entry name" value="RECOMBINASES_2"/>
    <property type="match status" value="1"/>
</dbReference>
<evidence type="ECO:0000313" key="7">
    <source>
        <dbReference type="EMBL" id="SCZ86286.1"/>
    </source>
</evidence>
<keyword evidence="8" id="KW-1185">Reference proteome</keyword>
<dbReference type="GO" id="GO:0003677">
    <property type="term" value="F:DNA binding"/>
    <property type="evidence" value="ECO:0007669"/>
    <property type="project" value="UniProtKB-KW"/>
</dbReference>
<dbReference type="Proteomes" id="UP000198729">
    <property type="component" value="Unassembled WGS sequence"/>
</dbReference>
<dbReference type="InterPro" id="IPR036162">
    <property type="entry name" value="Resolvase-like_N_sf"/>
</dbReference>
<keyword evidence="3" id="KW-0238">DNA-binding</keyword>
<dbReference type="SMART" id="SM00857">
    <property type="entry name" value="Resolvase"/>
    <property type="match status" value="1"/>
</dbReference>
<dbReference type="Pfam" id="PF02796">
    <property type="entry name" value="HTH_7"/>
    <property type="match status" value="1"/>
</dbReference>
<dbReference type="GO" id="GO:0000150">
    <property type="term" value="F:DNA strand exchange activity"/>
    <property type="evidence" value="ECO:0007669"/>
    <property type="project" value="InterPro"/>
</dbReference>
<dbReference type="Gene3D" id="1.10.10.60">
    <property type="entry name" value="Homeodomain-like"/>
    <property type="match status" value="1"/>
</dbReference>
<feature type="region of interest" description="Disordered" evidence="5">
    <location>
        <begin position="79"/>
        <end position="100"/>
    </location>
</feature>
<accession>A0A1G5SGG3</accession>
<keyword evidence="4" id="KW-0233">DNA recombination</keyword>
<evidence type="ECO:0000256" key="4">
    <source>
        <dbReference type="ARBA" id="ARBA00023172"/>
    </source>
</evidence>
<comment type="similarity">
    <text evidence="1">Belongs to the site-specific recombinase resolvase family.</text>
</comment>
<dbReference type="Gene3D" id="3.40.50.1390">
    <property type="entry name" value="Resolvase, N-terminal catalytic domain"/>
    <property type="match status" value="1"/>
</dbReference>
<gene>
    <name evidence="7" type="ORF">NSMM_510004</name>
</gene>
<evidence type="ECO:0000259" key="6">
    <source>
        <dbReference type="PROSITE" id="PS51736"/>
    </source>
</evidence>
<dbReference type="InterPro" id="IPR006120">
    <property type="entry name" value="Resolvase_HTH_dom"/>
</dbReference>
<proteinExistence type="inferred from homology"/>
<sequence length="139" mass="15650">MLEQLRKGDVLVVWKLDRLSRSLKDVLLLMEKVEQAGAGFRSLTEVIDTTSPGGRMMMQMVGTFAEFERAMLRERTQNGLDAARKQGRIGGRRPKLKPHQQKEIVSLVNSGQKNAADAARLFNVHPATISRLLQRDKIP</sequence>
<protein>
    <submittedName>
        <fullName evidence="7">Resolvase domain</fullName>
    </submittedName>
</protein>
<dbReference type="PROSITE" id="PS51736">
    <property type="entry name" value="RECOMBINASES_3"/>
    <property type="match status" value="1"/>
</dbReference>
<dbReference type="InterPro" id="IPR006119">
    <property type="entry name" value="Resolv_N"/>
</dbReference>
<dbReference type="STRING" id="51642.NSMM_510004"/>
<name>A0A1G5SGG3_9PROT</name>
<evidence type="ECO:0000256" key="1">
    <source>
        <dbReference type="ARBA" id="ARBA00009913"/>
    </source>
</evidence>
<evidence type="ECO:0000256" key="2">
    <source>
        <dbReference type="ARBA" id="ARBA00022908"/>
    </source>
</evidence>
<dbReference type="InterPro" id="IPR050639">
    <property type="entry name" value="SSR_resolvase"/>
</dbReference>
<dbReference type="PANTHER" id="PTHR30461">
    <property type="entry name" value="DNA-INVERTASE FROM LAMBDOID PROPHAGE"/>
    <property type="match status" value="1"/>
</dbReference>
<feature type="compositionally biased region" description="Basic residues" evidence="5">
    <location>
        <begin position="85"/>
        <end position="99"/>
    </location>
</feature>